<evidence type="ECO:0000313" key="3">
    <source>
        <dbReference type="EMBL" id="OLP86838.1"/>
    </source>
</evidence>
<dbReference type="PROSITE" id="PS50294">
    <property type="entry name" value="WD_REPEATS_REGION"/>
    <property type="match status" value="3"/>
</dbReference>
<dbReference type="CDD" id="cd00200">
    <property type="entry name" value="WD40"/>
    <property type="match status" value="1"/>
</dbReference>
<dbReference type="InterPro" id="IPR011047">
    <property type="entry name" value="Quinoprotein_ADH-like_sf"/>
</dbReference>
<dbReference type="InterPro" id="IPR019775">
    <property type="entry name" value="WD40_repeat_CS"/>
</dbReference>
<dbReference type="PANTHER" id="PTHR44129">
    <property type="entry name" value="WD REPEAT-CONTAINING PROTEIN POP1"/>
    <property type="match status" value="1"/>
</dbReference>
<dbReference type="PRINTS" id="PR00320">
    <property type="entry name" value="GPROTEINBRPT"/>
</dbReference>
<name>A0A1Q9CV93_SYMMI</name>
<evidence type="ECO:0000256" key="1">
    <source>
        <dbReference type="SAM" id="MobiDB-lite"/>
    </source>
</evidence>
<keyword evidence="2" id="KW-0472">Membrane</keyword>
<dbReference type="Pfam" id="PF00400">
    <property type="entry name" value="WD40"/>
    <property type="match status" value="7"/>
</dbReference>
<proteinExistence type="predicted"/>
<feature type="transmembrane region" description="Helical" evidence="2">
    <location>
        <begin position="66"/>
        <end position="90"/>
    </location>
</feature>
<accession>A0A1Q9CV93</accession>
<keyword evidence="4" id="KW-1185">Reference proteome</keyword>
<reference evidence="3 4" key="1">
    <citation type="submission" date="2016-02" db="EMBL/GenBank/DDBJ databases">
        <title>Genome analysis of coral dinoflagellate symbionts highlights evolutionary adaptations to a symbiotic lifestyle.</title>
        <authorList>
            <person name="Aranda M."/>
            <person name="Li Y."/>
            <person name="Liew Y.J."/>
            <person name="Baumgarten S."/>
            <person name="Simakov O."/>
            <person name="Wilson M."/>
            <person name="Piel J."/>
            <person name="Ashoor H."/>
            <person name="Bougouffa S."/>
            <person name="Bajic V.B."/>
            <person name="Ryu T."/>
            <person name="Ravasi T."/>
            <person name="Bayer T."/>
            <person name="Micklem G."/>
            <person name="Kim H."/>
            <person name="Bhak J."/>
            <person name="Lajeunesse T.C."/>
            <person name="Voolstra C.R."/>
        </authorList>
    </citation>
    <scope>NUCLEOTIDE SEQUENCE [LARGE SCALE GENOMIC DNA]</scope>
    <source>
        <strain evidence="3 4">CCMP2467</strain>
    </source>
</reference>
<dbReference type="Gene3D" id="2.130.10.10">
    <property type="entry name" value="YVTN repeat-like/Quinoprotein amine dehydrogenase"/>
    <property type="match status" value="3"/>
</dbReference>
<dbReference type="PROSITE" id="PS50082">
    <property type="entry name" value="WD_REPEATS_2"/>
    <property type="match status" value="4"/>
</dbReference>
<sequence length="605" mass="64694">MDKPAPMAMRGTPCEGKAATKSSLGQALLAPPTWLCPTSESVSKGLTSRETQESEKGRCSKLKRPLAMVLSALGHHLLATAITLLAPVFAESQVLPYLSTGSKIKGDPKDWLDIPPRTIPAYGLVTSVQWSPHRGTLVSGSLDGVVRLWDAATGTCLQNLTGHTEWVNSVAYSPDGAHIVSGSLDETIKVWDAATGTCLQNLTDGTENGDVYSVAYSPDGAHIVSGSGGSEYIIKVWDAATGTCLRTLDDDNVVLSVAYSPDGAHIVSGSLQSIKVWDAATGTCLRTIFAHYDLVNSVAYSPDGAHIVSGSSDHTIKVWDATTGTCLQTLNVSKMVDVYSVAYSPDGAHIVSGSANYDREDTVKVWDAATGACLRTLTGHTQEVHSVGYSPDGAHIVSGAASGAVWEMSRKLGELLAVPEPVGGVAALPHSWKHLSLRRGGFQSLGHDFCKDSGQPDWCKKESPSEPQCLCPGRTKLYLEKNPQEAEKFDQSGCPNWSGCSASKEAAGISRAKMREHAPLPPCTWHATEPGYLQPGSVFEYRDRNSDRDGVVSNALEDDCDGRILQPYSLNGGKGFVIHSAGLEIAQSTPYEKYDYQLNYTRYGF</sequence>
<gene>
    <name evidence="3" type="primary">HET-E1</name>
    <name evidence="3" type="ORF">AK812_SmicGene32017</name>
</gene>
<dbReference type="PROSITE" id="PS00678">
    <property type="entry name" value="WD_REPEATS_1"/>
    <property type="match status" value="3"/>
</dbReference>
<keyword evidence="2" id="KW-1133">Transmembrane helix</keyword>
<feature type="compositionally biased region" description="Polar residues" evidence="1">
    <location>
        <begin position="39"/>
        <end position="49"/>
    </location>
</feature>
<keyword evidence="2" id="KW-0812">Transmembrane</keyword>
<dbReference type="SUPFAM" id="SSF50998">
    <property type="entry name" value="Quinoprotein alcohol dehydrogenase-like"/>
    <property type="match status" value="1"/>
</dbReference>
<organism evidence="3 4">
    <name type="scientific">Symbiodinium microadriaticum</name>
    <name type="common">Dinoflagellate</name>
    <name type="synonym">Zooxanthella microadriatica</name>
    <dbReference type="NCBI Taxonomy" id="2951"/>
    <lineage>
        <taxon>Eukaryota</taxon>
        <taxon>Sar</taxon>
        <taxon>Alveolata</taxon>
        <taxon>Dinophyceae</taxon>
        <taxon>Suessiales</taxon>
        <taxon>Symbiodiniaceae</taxon>
        <taxon>Symbiodinium</taxon>
    </lineage>
</organism>
<dbReference type="OrthoDB" id="414519at2759"/>
<dbReference type="InterPro" id="IPR001680">
    <property type="entry name" value="WD40_rpt"/>
</dbReference>
<dbReference type="AlphaFoldDB" id="A0A1Q9CV93"/>
<dbReference type="InterPro" id="IPR050349">
    <property type="entry name" value="WD_LIS1/nudF_dynein_reg"/>
</dbReference>
<dbReference type="SMART" id="SM00320">
    <property type="entry name" value="WD40"/>
    <property type="match status" value="7"/>
</dbReference>
<evidence type="ECO:0000313" key="4">
    <source>
        <dbReference type="Proteomes" id="UP000186817"/>
    </source>
</evidence>
<protein>
    <submittedName>
        <fullName evidence="3">Vegetative incompatibility protein HET-E-1</fullName>
    </submittedName>
</protein>
<feature type="region of interest" description="Disordered" evidence="1">
    <location>
        <begin position="39"/>
        <end position="58"/>
    </location>
</feature>
<dbReference type="InterPro" id="IPR020472">
    <property type="entry name" value="WD40_PAC1"/>
</dbReference>
<comment type="caution">
    <text evidence="3">The sequence shown here is derived from an EMBL/GenBank/DDBJ whole genome shotgun (WGS) entry which is preliminary data.</text>
</comment>
<evidence type="ECO:0000256" key="2">
    <source>
        <dbReference type="SAM" id="Phobius"/>
    </source>
</evidence>
<dbReference type="Proteomes" id="UP000186817">
    <property type="component" value="Unassembled WGS sequence"/>
</dbReference>
<dbReference type="EMBL" id="LSRX01000897">
    <property type="protein sequence ID" value="OLP86838.1"/>
    <property type="molecule type" value="Genomic_DNA"/>
</dbReference>
<dbReference type="InterPro" id="IPR015943">
    <property type="entry name" value="WD40/YVTN_repeat-like_dom_sf"/>
</dbReference>